<comment type="caution">
    <text evidence="7">The sequence shown here is derived from an EMBL/GenBank/DDBJ whole genome shotgun (WGS) entry which is preliminary data.</text>
</comment>
<dbReference type="GO" id="GO:0005737">
    <property type="term" value="C:cytoplasm"/>
    <property type="evidence" value="ECO:0007669"/>
    <property type="project" value="UniProtKB-SubCell"/>
</dbReference>
<accession>A0A1G1YXN2</accession>
<dbReference type="InterPro" id="IPR014039">
    <property type="entry name" value="Transl_elong_EFTs/EF1B_dimer"/>
</dbReference>
<gene>
    <name evidence="5" type="primary">tsf</name>
    <name evidence="7" type="ORF">A2Y84_01265</name>
</gene>
<dbReference type="EMBL" id="MHIT01000005">
    <property type="protein sequence ID" value="OGY57141.1"/>
    <property type="molecule type" value="Genomic_DNA"/>
</dbReference>
<comment type="subcellular location">
    <subcellularLocation>
        <location evidence="5">Cytoplasm</location>
    </subcellularLocation>
</comment>
<sequence length="148" mass="16476">MPKTEDVQKLREATGAGVMDSKRALEEAGGDFAEALEIIKKRGLAIAKEKSERAIKAGLIEAYSHNSRVGAILKLGCETDFVAKSEPFRELAHNLTMQITAMNPKDIDELLAQPFIKDERTTIDELIKQIIAKTGENIRLDSFHRLEL</sequence>
<dbReference type="InterPro" id="IPR018101">
    <property type="entry name" value="Transl_elong_Ts_CS"/>
</dbReference>
<dbReference type="FunFam" id="1.10.8.10:FF:000001">
    <property type="entry name" value="Elongation factor Ts"/>
    <property type="match status" value="1"/>
</dbReference>
<dbReference type="InterPro" id="IPR009060">
    <property type="entry name" value="UBA-like_sf"/>
</dbReference>
<dbReference type="InterPro" id="IPR036402">
    <property type="entry name" value="EF-Ts_dimer_sf"/>
</dbReference>
<dbReference type="Gene3D" id="3.30.479.20">
    <property type="entry name" value="Elongation factor Ts, dimerisation domain"/>
    <property type="match status" value="1"/>
</dbReference>
<dbReference type="PANTHER" id="PTHR11741:SF0">
    <property type="entry name" value="ELONGATION FACTOR TS, MITOCHONDRIAL"/>
    <property type="match status" value="1"/>
</dbReference>
<reference evidence="7 8" key="1">
    <citation type="journal article" date="2016" name="Nat. Commun.">
        <title>Thousands of microbial genomes shed light on interconnected biogeochemical processes in an aquifer system.</title>
        <authorList>
            <person name="Anantharaman K."/>
            <person name="Brown C.T."/>
            <person name="Hug L.A."/>
            <person name="Sharon I."/>
            <person name="Castelle C.J."/>
            <person name="Probst A.J."/>
            <person name="Thomas B.C."/>
            <person name="Singh A."/>
            <person name="Wilkins M.J."/>
            <person name="Karaoz U."/>
            <person name="Brodie E.L."/>
            <person name="Williams K.H."/>
            <person name="Hubbard S.S."/>
            <person name="Banfield J.F."/>
        </authorList>
    </citation>
    <scope>NUCLEOTIDE SEQUENCE [LARGE SCALE GENOMIC DNA]</scope>
</reference>
<dbReference type="SUPFAM" id="SSF54713">
    <property type="entry name" value="Elongation factor Ts (EF-Ts), dimerisation domain"/>
    <property type="match status" value="1"/>
</dbReference>
<comment type="function">
    <text evidence="5">Associates with the EF-Tu.GDP complex and induces the exchange of GDP to GTP. It remains bound to the aminoacyl-tRNA.EF-Tu.GTP complex up to the GTP hydrolysis stage on the ribosome.</text>
</comment>
<evidence type="ECO:0000256" key="3">
    <source>
        <dbReference type="ARBA" id="ARBA00022768"/>
    </source>
</evidence>
<dbReference type="NCBIfam" id="TIGR00116">
    <property type="entry name" value="tsf"/>
    <property type="match status" value="1"/>
</dbReference>
<evidence type="ECO:0000313" key="7">
    <source>
        <dbReference type="EMBL" id="OGY57141.1"/>
    </source>
</evidence>
<protein>
    <recommendedName>
        <fullName evidence="2 5">Elongation factor Ts</fullName>
        <shortName evidence="5">EF-Ts</shortName>
    </recommendedName>
</protein>
<dbReference type="PANTHER" id="PTHR11741">
    <property type="entry name" value="ELONGATION FACTOR TS"/>
    <property type="match status" value="1"/>
</dbReference>
<feature type="domain" description="Translation elongation factor EFTs/EF1B dimerisation" evidence="6">
    <location>
        <begin position="70"/>
        <end position="147"/>
    </location>
</feature>
<dbReference type="GO" id="GO:0003746">
    <property type="term" value="F:translation elongation factor activity"/>
    <property type="evidence" value="ECO:0007669"/>
    <property type="project" value="UniProtKB-UniRule"/>
</dbReference>
<dbReference type="AlphaFoldDB" id="A0A1G1YXN2"/>
<dbReference type="CDD" id="cd14275">
    <property type="entry name" value="UBA_EF-Ts"/>
    <property type="match status" value="1"/>
</dbReference>
<keyword evidence="3 5" id="KW-0251">Elongation factor</keyword>
<dbReference type="Proteomes" id="UP000177062">
    <property type="component" value="Unassembled WGS sequence"/>
</dbReference>
<dbReference type="Pfam" id="PF00889">
    <property type="entry name" value="EF_TS"/>
    <property type="match status" value="1"/>
</dbReference>
<comment type="similarity">
    <text evidence="1 5">Belongs to the EF-Ts family.</text>
</comment>
<evidence type="ECO:0000256" key="2">
    <source>
        <dbReference type="ARBA" id="ARBA00016956"/>
    </source>
</evidence>
<dbReference type="SUPFAM" id="SSF46934">
    <property type="entry name" value="UBA-like"/>
    <property type="match status" value="1"/>
</dbReference>
<proteinExistence type="inferred from homology"/>
<evidence type="ECO:0000256" key="5">
    <source>
        <dbReference type="HAMAP-Rule" id="MF_00050"/>
    </source>
</evidence>
<organism evidence="7 8">
    <name type="scientific">Candidatus Colwellbacteria bacterium RBG_13_48_8</name>
    <dbReference type="NCBI Taxonomy" id="1797685"/>
    <lineage>
        <taxon>Bacteria</taxon>
        <taxon>Candidatus Colwelliibacteriota</taxon>
    </lineage>
</organism>
<evidence type="ECO:0000259" key="6">
    <source>
        <dbReference type="Pfam" id="PF00889"/>
    </source>
</evidence>
<dbReference type="HAMAP" id="MF_00050">
    <property type="entry name" value="EF_Ts"/>
    <property type="match status" value="1"/>
</dbReference>
<dbReference type="PROSITE" id="PS01126">
    <property type="entry name" value="EF_TS_1"/>
    <property type="match status" value="1"/>
</dbReference>
<dbReference type="Gene3D" id="1.10.8.10">
    <property type="entry name" value="DNA helicase RuvA subunit, C-terminal domain"/>
    <property type="match status" value="1"/>
</dbReference>
<name>A0A1G1YXN2_9BACT</name>
<keyword evidence="5" id="KW-0963">Cytoplasm</keyword>
<evidence type="ECO:0000313" key="8">
    <source>
        <dbReference type="Proteomes" id="UP000177062"/>
    </source>
</evidence>
<keyword evidence="4 5" id="KW-0648">Protein biosynthesis</keyword>
<evidence type="ECO:0000256" key="4">
    <source>
        <dbReference type="ARBA" id="ARBA00022917"/>
    </source>
</evidence>
<dbReference type="InterPro" id="IPR001816">
    <property type="entry name" value="Transl_elong_EFTs/EF1B"/>
</dbReference>
<feature type="region of interest" description="Involved in Mg(2+) ion dislocation from EF-Tu" evidence="5">
    <location>
        <begin position="79"/>
        <end position="82"/>
    </location>
</feature>
<evidence type="ECO:0000256" key="1">
    <source>
        <dbReference type="ARBA" id="ARBA00005532"/>
    </source>
</evidence>